<dbReference type="Proteomes" id="UP000183561">
    <property type="component" value="Unassembled WGS sequence"/>
</dbReference>
<organism evidence="2 3">
    <name type="scientific">Rhodococcus koreensis</name>
    <dbReference type="NCBI Taxonomy" id="99653"/>
    <lineage>
        <taxon>Bacteria</taxon>
        <taxon>Bacillati</taxon>
        <taxon>Actinomycetota</taxon>
        <taxon>Actinomycetes</taxon>
        <taxon>Mycobacteriales</taxon>
        <taxon>Nocardiaceae</taxon>
        <taxon>Rhodococcus</taxon>
    </lineage>
</organism>
<feature type="region of interest" description="Disordered" evidence="1">
    <location>
        <begin position="1"/>
        <end position="20"/>
    </location>
</feature>
<proteinExistence type="predicted"/>
<evidence type="ECO:0000313" key="3">
    <source>
        <dbReference type="Proteomes" id="UP000183561"/>
    </source>
</evidence>
<gene>
    <name evidence="2" type="ORF">SAMN04490239_2801</name>
</gene>
<evidence type="ECO:0000313" key="2">
    <source>
        <dbReference type="EMBL" id="SEC08120.1"/>
    </source>
</evidence>
<reference evidence="3" key="1">
    <citation type="submission" date="2016-10" db="EMBL/GenBank/DDBJ databases">
        <authorList>
            <person name="Varghese N."/>
            <person name="Submissions S."/>
        </authorList>
    </citation>
    <scope>NUCLEOTIDE SEQUENCE [LARGE SCALE GENOMIC DNA]</scope>
    <source>
        <strain evidence="3">DSM 44498</strain>
    </source>
</reference>
<sequence length="196" mass="20627">MATLAIGDDHSGSAGSGSTGDHLHLISRSVPACGSVARLRDPGVWLRRVRRGRGVRSSRAGGEYGGAHRRAAVRTDHRPAPRCSRVLLGGRRLEQARNEEAVGGGCEPIARPASPTAGRWQLAAATACASPVAVSLWPPAIAARPVAEDEQRCCRVRGPVVAEPVGILIRLRPAMSTTFPGPALPRDQHVVPVEGR</sequence>
<dbReference type="EMBL" id="FNSV01000005">
    <property type="protein sequence ID" value="SEC08120.1"/>
    <property type="molecule type" value="Genomic_DNA"/>
</dbReference>
<dbReference type="AlphaFoldDB" id="A0A1H4PLC7"/>
<evidence type="ECO:0000256" key="1">
    <source>
        <dbReference type="SAM" id="MobiDB-lite"/>
    </source>
</evidence>
<protein>
    <submittedName>
        <fullName evidence="2">Uncharacterized protein</fullName>
    </submittedName>
</protein>
<name>A0A1H4PLC7_9NOCA</name>
<feature type="region of interest" description="Disordered" evidence="1">
    <location>
        <begin position="56"/>
        <end position="76"/>
    </location>
</feature>
<accession>A0A1H4PLC7</accession>
<keyword evidence="3" id="KW-1185">Reference proteome</keyword>